<gene>
    <name evidence="10" type="ORF">QN277_018751</name>
</gene>
<proteinExistence type="inferred from homology"/>
<dbReference type="InterPro" id="IPR041469">
    <property type="entry name" value="Subtilisin-like_FN3"/>
</dbReference>
<keyword evidence="3" id="KW-0645">Protease</keyword>
<dbReference type="PANTHER" id="PTHR10795">
    <property type="entry name" value="PROPROTEIN CONVERTASE SUBTILISIN/KEXIN"/>
    <property type="match status" value="1"/>
</dbReference>
<evidence type="ECO:0000313" key="11">
    <source>
        <dbReference type="Proteomes" id="UP001293593"/>
    </source>
</evidence>
<evidence type="ECO:0000259" key="8">
    <source>
        <dbReference type="Pfam" id="PF00082"/>
    </source>
</evidence>
<dbReference type="Proteomes" id="UP001293593">
    <property type="component" value="Unassembled WGS sequence"/>
</dbReference>
<dbReference type="PROSITE" id="PS00138">
    <property type="entry name" value="SUBTILASE_SER"/>
    <property type="match status" value="1"/>
</dbReference>
<dbReference type="GO" id="GO:0005576">
    <property type="term" value="C:extracellular region"/>
    <property type="evidence" value="ECO:0007669"/>
    <property type="project" value="UniProtKB-SubCell"/>
</dbReference>
<dbReference type="InterPro" id="IPR023828">
    <property type="entry name" value="Peptidase_S8_Ser-AS"/>
</dbReference>
<dbReference type="SUPFAM" id="SSF52743">
    <property type="entry name" value="Subtilisin-like"/>
    <property type="match status" value="1"/>
</dbReference>
<evidence type="ECO:0000256" key="1">
    <source>
        <dbReference type="ARBA" id="ARBA00004613"/>
    </source>
</evidence>
<comment type="caution">
    <text evidence="7">Lacks conserved residue(s) required for the propagation of feature annotation.</text>
</comment>
<feature type="domain" description="Peptidase S8/S53" evidence="8">
    <location>
        <begin position="31"/>
        <end position="86"/>
    </location>
</feature>
<evidence type="ECO:0000256" key="4">
    <source>
        <dbReference type="ARBA" id="ARBA00022729"/>
    </source>
</evidence>
<keyword evidence="6" id="KW-0720">Serine protease</keyword>
<evidence type="ECO:0000259" key="9">
    <source>
        <dbReference type="Pfam" id="PF17766"/>
    </source>
</evidence>
<name>A0AAE1JX37_9FABA</name>
<dbReference type="PROSITE" id="PS51892">
    <property type="entry name" value="SUBTILASE"/>
    <property type="match status" value="1"/>
</dbReference>
<dbReference type="AlphaFoldDB" id="A0AAE1JX37"/>
<dbReference type="GO" id="GO:0006508">
    <property type="term" value="P:proteolysis"/>
    <property type="evidence" value="ECO:0007669"/>
    <property type="project" value="UniProtKB-KW"/>
</dbReference>
<evidence type="ECO:0000256" key="7">
    <source>
        <dbReference type="PROSITE-ProRule" id="PRU01240"/>
    </source>
</evidence>
<dbReference type="Pfam" id="PF00082">
    <property type="entry name" value="Peptidase_S8"/>
    <property type="match status" value="1"/>
</dbReference>
<protein>
    <submittedName>
        <fullName evidence="10">Uncharacterized protein</fullName>
    </submittedName>
</protein>
<feature type="domain" description="Subtilisin-like protease fibronectin type-III" evidence="9">
    <location>
        <begin position="154"/>
        <end position="250"/>
    </location>
</feature>
<evidence type="ECO:0000256" key="3">
    <source>
        <dbReference type="ARBA" id="ARBA00022670"/>
    </source>
</evidence>
<keyword evidence="4" id="KW-0732">Signal</keyword>
<comment type="subcellular location">
    <subcellularLocation>
        <location evidence="1">Secreted</location>
    </subcellularLocation>
</comment>
<evidence type="ECO:0000256" key="5">
    <source>
        <dbReference type="ARBA" id="ARBA00022801"/>
    </source>
</evidence>
<dbReference type="InterPro" id="IPR000209">
    <property type="entry name" value="Peptidase_S8/S53_dom"/>
</dbReference>
<comment type="similarity">
    <text evidence="2 7">Belongs to the peptidase S8 family.</text>
</comment>
<comment type="caution">
    <text evidence="10">The sequence shown here is derived from an EMBL/GenBank/DDBJ whole genome shotgun (WGS) entry which is preliminary data.</text>
</comment>
<dbReference type="InterPro" id="IPR045051">
    <property type="entry name" value="SBT"/>
</dbReference>
<evidence type="ECO:0000256" key="6">
    <source>
        <dbReference type="ARBA" id="ARBA00022825"/>
    </source>
</evidence>
<dbReference type="Pfam" id="PF17766">
    <property type="entry name" value="fn3_6"/>
    <property type="match status" value="1"/>
</dbReference>
<accession>A0AAE1JX37</accession>
<organism evidence="10 11">
    <name type="scientific">Acacia crassicarpa</name>
    <name type="common">northern wattle</name>
    <dbReference type="NCBI Taxonomy" id="499986"/>
    <lineage>
        <taxon>Eukaryota</taxon>
        <taxon>Viridiplantae</taxon>
        <taxon>Streptophyta</taxon>
        <taxon>Embryophyta</taxon>
        <taxon>Tracheophyta</taxon>
        <taxon>Spermatophyta</taxon>
        <taxon>Magnoliopsida</taxon>
        <taxon>eudicotyledons</taxon>
        <taxon>Gunneridae</taxon>
        <taxon>Pentapetalae</taxon>
        <taxon>rosids</taxon>
        <taxon>fabids</taxon>
        <taxon>Fabales</taxon>
        <taxon>Fabaceae</taxon>
        <taxon>Caesalpinioideae</taxon>
        <taxon>mimosoid clade</taxon>
        <taxon>Acacieae</taxon>
        <taxon>Acacia</taxon>
    </lineage>
</organism>
<dbReference type="Gene3D" id="3.40.50.200">
    <property type="entry name" value="Peptidase S8/S53 domain"/>
    <property type="match status" value="1"/>
</dbReference>
<sequence length="258" mass="28786">MLGRTEKCYRMIMLIRLCATTLIIIDISRGVTYNILSGTSMACPHVAGIAGLLKNRHPKWSPAAIKSAIMTTATTRDNTNRPIVDEQDGEVATPFHYGSGHIKPNLAMDPGLVYDLKPSDYLNLLCASAYEERIVESINYNKPYKCPKSYRLEDFNYPSITLPFLGVKPINVTRTVTNVGPPSSYIVNVNAPRGFKVVVLPTTLTFERTNQKKSYRVIMHAIRSAHTSKPSFGELTWTDGKHKVRSPIVIPQSEKMAM</sequence>
<dbReference type="Gene3D" id="2.60.40.2310">
    <property type="match status" value="1"/>
</dbReference>
<dbReference type="EMBL" id="JAWXYG010000004">
    <property type="protein sequence ID" value="KAK4275713.1"/>
    <property type="molecule type" value="Genomic_DNA"/>
</dbReference>
<keyword evidence="11" id="KW-1185">Reference proteome</keyword>
<evidence type="ECO:0000256" key="2">
    <source>
        <dbReference type="ARBA" id="ARBA00011073"/>
    </source>
</evidence>
<dbReference type="GO" id="GO:0004252">
    <property type="term" value="F:serine-type endopeptidase activity"/>
    <property type="evidence" value="ECO:0007669"/>
    <property type="project" value="InterPro"/>
</dbReference>
<dbReference type="InterPro" id="IPR036852">
    <property type="entry name" value="Peptidase_S8/S53_dom_sf"/>
</dbReference>
<keyword evidence="5" id="KW-0378">Hydrolase</keyword>
<evidence type="ECO:0000313" key="10">
    <source>
        <dbReference type="EMBL" id="KAK4275713.1"/>
    </source>
</evidence>
<reference evidence="10" key="1">
    <citation type="submission" date="2023-10" db="EMBL/GenBank/DDBJ databases">
        <title>Chromosome-level genome of the transformable northern wattle, Acacia crassicarpa.</title>
        <authorList>
            <person name="Massaro I."/>
            <person name="Sinha N.R."/>
            <person name="Poethig S."/>
            <person name="Leichty A.R."/>
        </authorList>
    </citation>
    <scope>NUCLEOTIDE SEQUENCE</scope>
    <source>
        <strain evidence="10">Acra3RX</strain>
        <tissue evidence="10">Leaf</tissue>
    </source>
</reference>